<dbReference type="Pfam" id="PF02607">
    <property type="entry name" value="B12-binding_2"/>
    <property type="match status" value="1"/>
</dbReference>
<name>D9S362_THEOJ</name>
<evidence type="ECO:0000259" key="4">
    <source>
        <dbReference type="PROSITE" id="PS51332"/>
    </source>
</evidence>
<dbReference type="RefSeq" id="WP_013275879.1">
    <property type="nucleotide sequence ID" value="NC_014377.1"/>
</dbReference>
<dbReference type="GO" id="GO:0031419">
    <property type="term" value="F:cobalamin binding"/>
    <property type="evidence" value="ECO:0007669"/>
    <property type="project" value="InterPro"/>
</dbReference>
<dbReference type="GO" id="GO:0008705">
    <property type="term" value="F:methionine synthase activity"/>
    <property type="evidence" value="ECO:0007669"/>
    <property type="project" value="UniProtKB-EC"/>
</dbReference>
<dbReference type="HOGENOM" id="CLU_082102_2_0_9"/>
<dbReference type="PANTHER" id="PTHR45833:SF1">
    <property type="entry name" value="METHIONINE SYNTHASE"/>
    <property type="match status" value="1"/>
</dbReference>
<keyword evidence="6" id="KW-0808">Transferase</keyword>
<dbReference type="InterPro" id="IPR050554">
    <property type="entry name" value="Met_Synthase/Corrinoid"/>
</dbReference>
<dbReference type="GO" id="GO:0046653">
    <property type="term" value="P:tetrahydrofolate metabolic process"/>
    <property type="evidence" value="ECO:0007669"/>
    <property type="project" value="TreeGrafter"/>
</dbReference>
<evidence type="ECO:0000313" key="6">
    <source>
        <dbReference type="EMBL" id="ADL07839.1"/>
    </source>
</evidence>
<proteinExistence type="inferred from homology"/>
<dbReference type="FunFam" id="3.40.50.280:FF:000003">
    <property type="entry name" value="Dimethylamine methyltransferase corrinoid protein"/>
    <property type="match status" value="1"/>
</dbReference>
<comment type="similarity">
    <text evidence="1">Belongs to the methylamine corrinoid protein family.</text>
</comment>
<dbReference type="Gene3D" id="1.10.1240.10">
    <property type="entry name" value="Methionine synthase domain"/>
    <property type="match status" value="1"/>
</dbReference>
<keyword evidence="6" id="KW-0489">Methyltransferase</keyword>
<dbReference type="InterPro" id="IPR012741">
    <property type="entry name" value="Corrinoid_p"/>
</dbReference>
<dbReference type="InterPro" id="IPR036594">
    <property type="entry name" value="Meth_synthase_dom"/>
</dbReference>
<dbReference type="SUPFAM" id="SSF47644">
    <property type="entry name" value="Methionine synthase domain"/>
    <property type="match status" value="1"/>
</dbReference>
<dbReference type="PROSITE" id="PS51337">
    <property type="entry name" value="B12_BINDING_NTER"/>
    <property type="match status" value="1"/>
</dbReference>
<dbReference type="Proteomes" id="UP000000272">
    <property type="component" value="Chromosome"/>
</dbReference>
<gene>
    <name evidence="6" type="ordered locus">Toce_1078</name>
</gene>
<dbReference type="EC" id="2.1.1.13" evidence="6"/>
<feature type="domain" description="B12-binding N-terminal" evidence="5">
    <location>
        <begin position="1"/>
        <end position="88"/>
    </location>
</feature>
<feature type="domain" description="B12-binding" evidence="4">
    <location>
        <begin position="89"/>
        <end position="212"/>
    </location>
</feature>
<dbReference type="Pfam" id="PF02310">
    <property type="entry name" value="B12-binding"/>
    <property type="match status" value="1"/>
</dbReference>
<dbReference type="PANTHER" id="PTHR45833">
    <property type="entry name" value="METHIONINE SYNTHASE"/>
    <property type="match status" value="1"/>
</dbReference>
<dbReference type="SMART" id="SM01018">
    <property type="entry name" value="B12-binding_2"/>
    <property type="match status" value="1"/>
</dbReference>
<evidence type="ECO:0000256" key="3">
    <source>
        <dbReference type="ARBA" id="ARBA00023285"/>
    </source>
</evidence>
<dbReference type="AlphaFoldDB" id="D9S362"/>
<evidence type="ECO:0000313" key="7">
    <source>
        <dbReference type="Proteomes" id="UP000000272"/>
    </source>
</evidence>
<evidence type="ECO:0000259" key="5">
    <source>
        <dbReference type="PROSITE" id="PS51337"/>
    </source>
</evidence>
<dbReference type="PROSITE" id="PS51332">
    <property type="entry name" value="B12_BINDING"/>
    <property type="match status" value="1"/>
</dbReference>
<dbReference type="InterPro" id="IPR006158">
    <property type="entry name" value="Cobalamin-bd"/>
</dbReference>
<sequence>MASLEELAQAVLDGDETQVVELTKSLLTSGVSPKDVIDKGLMAGIDKVGELFKNNEMFVPEVLLSAAALKAGMELVLKESQQGAEVTTKGTVVMGTVEGDLHDIGKNLVCMMLESNGFKVYDLGVDVKPDKFIEAVKQYQPDIVGMSALLTTTMVNMKTTIDALAAAGLRDKVKILVGGAPVNQKFADEIGADGYAPDAAAAVEVCRKCLAG</sequence>
<dbReference type="EMBL" id="CP002131">
    <property type="protein sequence ID" value="ADL07839.1"/>
    <property type="molecule type" value="Genomic_DNA"/>
</dbReference>
<dbReference type="GO" id="GO:0015948">
    <property type="term" value="P:methanogenesis"/>
    <property type="evidence" value="ECO:0007669"/>
    <property type="project" value="InterPro"/>
</dbReference>
<evidence type="ECO:0000256" key="1">
    <source>
        <dbReference type="ARBA" id="ARBA00010854"/>
    </source>
</evidence>
<dbReference type="STRING" id="555079.Toce_1078"/>
<dbReference type="GO" id="GO:0005829">
    <property type="term" value="C:cytosol"/>
    <property type="evidence" value="ECO:0007669"/>
    <property type="project" value="TreeGrafter"/>
</dbReference>
<dbReference type="OrthoDB" id="9783599at2"/>
<keyword evidence="2" id="KW-0479">Metal-binding</keyword>
<dbReference type="NCBIfam" id="TIGR02370">
    <property type="entry name" value="pyl_corrinoid"/>
    <property type="match status" value="1"/>
</dbReference>
<dbReference type="KEGG" id="toc:Toce_1078"/>
<dbReference type="InterPro" id="IPR036724">
    <property type="entry name" value="Cobalamin-bd_sf"/>
</dbReference>
<keyword evidence="7" id="KW-1185">Reference proteome</keyword>
<accession>D9S362</accession>
<dbReference type="Gene3D" id="3.40.50.280">
    <property type="entry name" value="Cobalamin-binding domain"/>
    <property type="match status" value="1"/>
</dbReference>
<dbReference type="InterPro" id="IPR003759">
    <property type="entry name" value="Cbl-bd_cap"/>
</dbReference>
<reference evidence="6 7" key="1">
    <citation type="journal article" date="2010" name="Stand. Genomic Sci.">
        <title>Complete genome sequence of Thermosediminibacter oceani type strain (JW/IW-1228P).</title>
        <authorList>
            <person name="Pitluck S."/>
            <person name="Yasawong M."/>
            <person name="Munk C."/>
            <person name="Nolan M."/>
            <person name="Lapidus A."/>
            <person name="Lucas S."/>
            <person name="Glavina Del Rio T."/>
            <person name="Tice H."/>
            <person name="Cheng J.F."/>
            <person name="Bruce D."/>
            <person name="Detter C."/>
            <person name="Tapia R."/>
            <person name="Han C."/>
            <person name="Goodwin L."/>
            <person name="Liolios K."/>
            <person name="Ivanova N."/>
            <person name="Mavromatis K."/>
            <person name="Mikhailova N."/>
            <person name="Pati A."/>
            <person name="Chen A."/>
            <person name="Palaniappan K."/>
            <person name="Land M."/>
            <person name="Hauser L."/>
            <person name="Chang Y.J."/>
            <person name="Jeffries C.D."/>
            <person name="Rohde M."/>
            <person name="Spring S."/>
            <person name="Sikorski J."/>
            <person name="Goker M."/>
            <person name="Woyke T."/>
            <person name="Bristow J."/>
            <person name="Eisen J.A."/>
            <person name="Markowitz V."/>
            <person name="Hugenholtz P."/>
            <person name="Kyrpides N.C."/>
            <person name="Klenk H.P."/>
        </authorList>
    </citation>
    <scope>NUCLEOTIDE SEQUENCE [LARGE SCALE GENOMIC DNA]</scope>
    <source>
        <strain evidence="7">ATCC BAA-1034 / DSM 16646 / JW/IW-1228P</strain>
    </source>
</reference>
<keyword evidence="3" id="KW-0170">Cobalt</keyword>
<dbReference type="GO" id="GO:0050667">
    <property type="term" value="P:homocysteine metabolic process"/>
    <property type="evidence" value="ECO:0007669"/>
    <property type="project" value="TreeGrafter"/>
</dbReference>
<dbReference type="eggNOG" id="COG5012">
    <property type="taxonomic scope" value="Bacteria"/>
</dbReference>
<organism evidence="6 7">
    <name type="scientific">Thermosediminibacter oceani (strain ATCC BAA-1034 / DSM 16646 / JW/IW-1228P)</name>
    <dbReference type="NCBI Taxonomy" id="555079"/>
    <lineage>
        <taxon>Bacteria</taxon>
        <taxon>Bacillati</taxon>
        <taxon>Bacillota</taxon>
        <taxon>Clostridia</taxon>
        <taxon>Thermosediminibacterales</taxon>
        <taxon>Thermosediminibacteraceae</taxon>
        <taxon>Thermosediminibacter</taxon>
    </lineage>
</organism>
<dbReference type="GO" id="GO:0050897">
    <property type="term" value="F:cobalt ion binding"/>
    <property type="evidence" value="ECO:0007669"/>
    <property type="project" value="InterPro"/>
</dbReference>
<dbReference type="CDD" id="cd02070">
    <property type="entry name" value="corrinoid_protein_B12-BD"/>
    <property type="match status" value="1"/>
</dbReference>
<dbReference type="SUPFAM" id="SSF52242">
    <property type="entry name" value="Cobalamin (vitamin B12)-binding domain"/>
    <property type="match status" value="1"/>
</dbReference>
<dbReference type="GO" id="GO:0032259">
    <property type="term" value="P:methylation"/>
    <property type="evidence" value="ECO:0007669"/>
    <property type="project" value="UniProtKB-KW"/>
</dbReference>
<evidence type="ECO:0000256" key="2">
    <source>
        <dbReference type="ARBA" id="ARBA00022723"/>
    </source>
</evidence>
<protein>
    <submittedName>
        <fullName evidence="6">Methyltransferase cognate corrinoid protein</fullName>
        <ecNumber evidence="6">2.1.1.13</ecNumber>
    </submittedName>
</protein>